<dbReference type="GO" id="GO:0046983">
    <property type="term" value="F:protein dimerization activity"/>
    <property type="evidence" value="ECO:0007669"/>
    <property type="project" value="InterPro"/>
</dbReference>
<gene>
    <name evidence="2" type="primary">ZMYM1_39</name>
    <name evidence="2" type="ORF">g.4574</name>
</gene>
<evidence type="ECO:0000313" key="2">
    <source>
        <dbReference type="EMBL" id="MBY79181.1"/>
    </source>
</evidence>
<dbReference type="InterPro" id="IPR012337">
    <property type="entry name" value="RNaseH-like_sf"/>
</dbReference>
<feature type="domain" description="HAT C-terminal dimerisation" evidence="1">
    <location>
        <begin position="339"/>
        <end position="396"/>
    </location>
</feature>
<dbReference type="SUPFAM" id="SSF53098">
    <property type="entry name" value="Ribonuclease H-like"/>
    <property type="match status" value="1"/>
</dbReference>
<evidence type="ECO:0000259" key="1">
    <source>
        <dbReference type="Pfam" id="PF05699"/>
    </source>
</evidence>
<dbReference type="PANTHER" id="PTHR46289:SF17">
    <property type="entry name" value="HAT C-TERMINAL DIMERISATION DOMAIN-CONTAINING PROTEIN"/>
    <property type="match status" value="1"/>
</dbReference>
<proteinExistence type="predicted"/>
<accession>A0A2S2QNB5</accession>
<sequence length="420" mass="48733">MAGKFNGVQAKIQNKYSCAVYTHCMAHRVNLVVVDMCKFVKETRCLFNTLDSLYVHFSYPTKNQRLIDMQKKLGLKIKTIDKISDTRWNCRYKNCDAILDCYQAIIHVLQEEIENENDKDVNEAIGIFTNLQKGSFIVNLFVMRQVLSIINVLSNMMQDKNATLGKSVVIIKSIITSFESSRTAESFIEIWQSIKKFADDNNISLDIPFQAQDSKRKRREPNNLNNYIVTNTTSAIYEPVESTESVEDYYRINIYYKILDSIIENLKKRFSPESLSLAISIDKFMQLNYEGSLTFIDYYKALLDVNKLNIKSEMTVARNCINKINNDLNIDDLKTTIKKEIFPNIYKMLQVALTLPVSSATCERSFSAMRRIKTWVRTSMHQERFTNLSILHIEKDVTKNIDTEFILNEFSKSSRMIVLK</sequence>
<dbReference type="InterPro" id="IPR052958">
    <property type="entry name" value="IFN-induced_PKR_regulator"/>
</dbReference>
<name>A0A2S2QNB5_9HEMI</name>
<protein>
    <submittedName>
        <fullName evidence="2">Zinc finger MYM-type protein 1</fullName>
    </submittedName>
</protein>
<organism evidence="2">
    <name type="scientific">Sipha flava</name>
    <name type="common">yellow sugarcane aphid</name>
    <dbReference type="NCBI Taxonomy" id="143950"/>
    <lineage>
        <taxon>Eukaryota</taxon>
        <taxon>Metazoa</taxon>
        <taxon>Ecdysozoa</taxon>
        <taxon>Arthropoda</taxon>
        <taxon>Hexapoda</taxon>
        <taxon>Insecta</taxon>
        <taxon>Pterygota</taxon>
        <taxon>Neoptera</taxon>
        <taxon>Paraneoptera</taxon>
        <taxon>Hemiptera</taxon>
        <taxon>Sternorrhyncha</taxon>
        <taxon>Aphidomorpha</taxon>
        <taxon>Aphidoidea</taxon>
        <taxon>Aphididae</taxon>
        <taxon>Sipha</taxon>
    </lineage>
</organism>
<dbReference type="Pfam" id="PF05699">
    <property type="entry name" value="Dimer_Tnp_hAT"/>
    <property type="match status" value="1"/>
</dbReference>
<dbReference type="InterPro" id="IPR008906">
    <property type="entry name" value="HATC_C_dom"/>
</dbReference>
<reference evidence="2" key="1">
    <citation type="submission" date="2018-04" db="EMBL/GenBank/DDBJ databases">
        <title>Transcriptome assembly of Sipha flava.</title>
        <authorList>
            <person name="Scully E.D."/>
            <person name="Geib S.M."/>
            <person name="Palmer N.A."/>
            <person name="Koch K."/>
            <person name="Bradshaw J."/>
            <person name="Heng-Moss T."/>
            <person name="Sarath G."/>
        </authorList>
    </citation>
    <scope>NUCLEOTIDE SEQUENCE</scope>
</reference>
<dbReference type="AlphaFoldDB" id="A0A2S2QNB5"/>
<dbReference type="EMBL" id="GGMS01009978">
    <property type="protein sequence ID" value="MBY79181.1"/>
    <property type="molecule type" value="Transcribed_RNA"/>
</dbReference>
<dbReference type="PANTHER" id="PTHR46289">
    <property type="entry name" value="52 KDA REPRESSOR OF THE INHIBITOR OF THE PROTEIN KINASE-LIKE PROTEIN-RELATED"/>
    <property type="match status" value="1"/>
</dbReference>
<dbReference type="OrthoDB" id="6619846at2759"/>